<evidence type="ECO:0000313" key="7">
    <source>
        <dbReference type="EMBL" id="OAM89888.1"/>
    </source>
</evidence>
<feature type="transmembrane region" description="Helical" evidence="5">
    <location>
        <begin position="76"/>
        <end position="95"/>
    </location>
</feature>
<feature type="transmembrane region" description="Helical" evidence="5">
    <location>
        <begin position="273"/>
        <end position="296"/>
    </location>
</feature>
<comment type="subcellular location">
    <subcellularLocation>
        <location evidence="1">Membrane</location>
        <topology evidence="1">Multi-pass membrane protein</topology>
    </subcellularLocation>
</comment>
<proteinExistence type="predicted"/>
<dbReference type="InterPro" id="IPR050382">
    <property type="entry name" value="MFS_Na/Anion_cotransporter"/>
</dbReference>
<reference evidence="7 8" key="1">
    <citation type="submission" date="2016-01" db="EMBL/GenBank/DDBJ databases">
        <title>High potential of lignocellulose degradation of a new Verrucomicrobia species.</title>
        <authorList>
            <person name="Wang Y."/>
            <person name="Shi Y."/>
            <person name="Qiu Z."/>
            <person name="Liu S."/>
            <person name="Yang H."/>
        </authorList>
    </citation>
    <scope>NUCLEOTIDE SEQUENCE [LARGE SCALE GENOMIC DNA]</scope>
    <source>
        <strain evidence="7 8">TSB47</strain>
    </source>
</reference>
<feature type="domain" description="Major facilitator superfamily (MFS) profile" evidence="6">
    <location>
        <begin position="15"/>
        <end position="421"/>
    </location>
</feature>
<evidence type="ECO:0000256" key="5">
    <source>
        <dbReference type="SAM" id="Phobius"/>
    </source>
</evidence>
<feature type="transmembrane region" description="Helical" evidence="5">
    <location>
        <begin position="308"/>
        <end position="327"/>
    </location>
</feature>
<evidence type="ECO:0000256" key="3">
    <source>
        <dbReference type="ARBA" id="ARBA00022989"/>
    </source>
</evidence>
<dbReference type="PANTHER" id="PTHR11662:SF285">
    <property type="entry name" value="HEXURONATE TRANSPORTER"/>
    <property type="match status" value="1"/>
</dbReference>
<dbReference type="InterPro" id="IPR020846">
    <property type="entry name" value="MFS_dom"/>
</dbReference>
<feature type="transmembrane region" description="Helical" evidence="5">
    <location>
        <begin position="140"/>
        <end position="161"/>
    </location>
</feature>
<dbReference type="AlphaFoldDB" id="A0A178IJF0"/>
<keyword evidence="2 5" id="KW-0812">Transmembrane</keyword>
<dbReference type="SUPFAM" id="SSF103473">
    <property type="entry name" value="MFS general substrate transporter"/>
    <property type="match status" value="1"/>
</dbReference>
<evidence type="ECO:0000256" key="4">
    <source>
        <dbReference type="ARBA" id="ARBA00023136"/>
    </source>
</evidence>
<dbReference type="InterPro" id="IPR036259">
    <property type="entry name" value="MFS_trans_sf"/>
</dbReference>
<organism evidence="7 8">
    <name type="scientific">Termitidicoccus mucosus</name>
    <dbReference type="NCBI Taxonomy" id="1184151"/>
    <lineage>
        <taxon>Bacteria</taxon>
        <taxon>Pseudomonadati</taxon>
        <taxon>Verrucomicrobiota</taxon>
        <taxon>Opitutia</taxon>
        <taxon>Opitutales</taxon>
        <taxon>Opitutaceae</taxon>
        <taxon>Termitidicoccus</taxon>
    </lineage>
</organism>
<comment type="caution">
    <text evidence="7">The sequence shown here is derived from an EMBL/GenBank/DDBJ whole genome shotgun (WGS) entry which is preliminary data.</text>
</comment>
<protein>
    <recommendedName>
        <fullName evidence="6">Major facilitator superfamily (MFS) profile domain-containing protein</fullName>
    </recommendedName>
</protein>
<dbReference type="CDD" id="cd17319">
    <property type="entry name" value="MFS_ExuT_GudP_like"/>
    <property type="match status" value="1"/>
</dbReference>
<dbReference type="OrthoDB" id="9794076at2"/>
<dbReference type="GO" id="GO:0016020">
    <property type="term" value="C:membrane"/>
    <property type="evidence" value="ECO:0007669"/>
    <property type="project" value="UniProtKB-SubCell"/>
</dbReference>
<evidence type="ECO:0000259" key="6">
    <source>
        <dbReference type="PROSITE" id="PS50850"/>
    </source>
</evidence>
<dbReference type="Proteomes" id="UP000078486">
    <property type="component" value="Unassembled WGS sequence"/>
</dbReference>
<dbReference type="PROSITE" id="PS50850">
    <property type="entry name" value="MFS"/>
    <property type="match status" value="1"/>
</dbReference>
<evidence type="ECO:0000256" key="2">
    <source>
        <dbReference type="ARBA" id="ARBA00022692"/>
    </source>
</evidence>
<dbReference type="Gene3D" id="1.20.1250.20">
    <property type="entry name" value="MFS general substrate transporter like domains"/>
    <property type="match status" value="2"/>
</dbReference>
<dbReference type="PANTHER" id="PTHR11662">
    <property type="entry name" value="SOLUTE CARRIER FAMILY 17"/>
    <property type="match status" value="1"/>
</dbReference>
<keyword evidence="4 5" id="KW-0472">Membrane</keyword>
<evidence type="ECO:0000313" key="8">
    <source>
        <dbReference type="Proteomes" id="UP000078486"/>
    </source>
</evidence>
<accession>A0A178IJF0</accession>
<sequence length="432" mass="46531">MDKPRSRYRTTRWWIVALLFLATIVNYIDRQALAVLKEPICGGLGLTDAQFGYLGTAFLISYMVMYTVAGRLIDRVGIRLGVTACVGLWSVASMLTGLAQGFRSLTAFRVLLGVGEPGIFPGGIKACGEWFPRKMRALPAGIFSSGSAVGAVIAVPLLVWITQAAGTWRAAFIIPGAVGLLWIPFFWKLYRPPAKHPAVTAADLEELREGGEHAASPSASGRGKTWGELLSQRKVWGLVLSRFASDPVWHFYLLWLPGYFMAERGLSLKEVGIYLWLPYLFGTLGNVAGGWFSDALIRRGWTAPRARFAMLACAGLLTPFGALVGFINSIAAAIAITCLITFMCQMWSTNTATLAADITDNAETASVMGLMGSAGSLTGAVFMTVVGLIVTKFGYAYAFVLAATLHPIAAVTIFLFLRPVLSSGTRGAARHQ</sequence>
<name>A0A178IJF0_9BACT</name>
<evidence type="ECO:0000256" key="1">
    <source>
        <dbReference type="ARBA" id="ARBA00004141"/>
    </source>
</evidence>
<feature type="transmembrane region" description="Helical" evidence="5">
    <location>
        <begin position="396"/>
        <end position="417"/>
    </location>
</feature>
<feature type="transmembrane region" description="Helical" evidence="5">
    <location>
        <begin position="367"/>
        <end position="390"/>
    </location>
</feature>
<dbReference type="EMBL" id="LRRQ01000076">
    <property type="protein sequence ID" value="OAM89888.1"/>
    <property type="molecule type" value="Genomic_DNA"/>
</dbReference>
<gene>
    <name evidence="7" type="ORF">AW736_11250</name>
</gene>
<keyword evidence="8" id="KW-1185">Reference proteome</keyword>
<dbReference type="RefSeq" id="WP_068770347.1">
    <property type="nucleotide sequence ID" value="NZ_CP109796.1"/>
</dbReference>
<keyword evidence="3 5" id="KW-1133">Transmembrane helix</keyword>
<dbReference type="Pfam" id="PF07690">
    <property type="entry name" value="MFS_1"/>
    <property type="match status" value="1"/>
</dbReference>
<dbReference type="STRING" id="1184151.AW736_11250"/>
<feature type="transmembrane region" description="Helical" evidence="5">
    <location>
        <begin position="167"/>
        <end position="187"/>
    </location>
</feature>
<dbReference type="InterPro" id="IPR011701">
    <property type="entry name" value="MFS"/>
</dbReference>
<feature type="transmembrane region" description="Helical" evidence="5">
    <location>
        <begin position="50"/>
        <end position="69"/>
    </location>
</feature>
<dbReference type="GO" id="GO:0015134">
    <property type="term" value="F:hexuronate transmembrane transporter activity"/>
    <property type="evidence" value="ECO:0007669"/>
    <property type="project" value="TreeGrafter"/>
</dbReference>